<feature type="domain" description="Transcription factor TFIIB cyclin-like" evidence="8">
    <location>
        <begin position="33"/>
        <end position="83"/>
    </location>
</feature>
<evidence type="ECO:0000256" key="4">
    <source>
        <dbReference type="ARBA" id="ARBA00023015"/>
    </source>
</evidence>
<accession>A0A016WII6</accession>
<dbReference type="GO" id="GO:0006367">
    <property type="term" value="P:transcription initiation at RNA polymerase II promoter"/>
    <property type="evidence" value="ECO:0007669"/>
    <property type="project" value="TreeGrafter"/>
</dbReference>
<dbReference type="PANTHER" id="PTHR11618">
    <property type="entry name" value="TRANSCRIPTION INITIATION FACTOR IIB-RELATED"/>
    <property type="match status" value="1"/>
</dbReference>
<dbReference type="InterPro" id="IPR023486">
    <property type="entry name" value="TFIIB_CS"/>
</dbReference>
<name>A0A016WII6_9BILA</name>
<dbReference type="GO" id="GO:0005634">
    <property type="term" value="C:nucleus"/>
    <property type="evidence" value="ECO:0007669"/>
    <property type="project" value="TreeGrafter"/>
</dbReference>
<dbReference type="EMBL" id="JARK01000256">
    <property type="protein sequence ID" value="EYC39460.1"/>
    <property type="molecule type" value="Genomic_DNA"/>
</dbReference>
<dbReference type="InterPro" id="IPR013150">
    <property type="entry name" value="TFIIB_cyclin"/>
</dbReference>
<keyword evidence="5" id="KW-0804">Transcription</keyword>
<evidence type="ECO:0000256" key="5">
    <source>
        <dbReference type="ARBA" id="ARBA00023163"/>
    </source>
</evidence>
<keyword evidence="4" id="KW-0805">Transcription regulation</keyword>
<dbReference type="OrthoDB" id="25790at2759"/>
<proteinExistence type="inferred from homology"/>
<evidence type="ECO:0000256" key="1">
    <source>
        <dbReference type="ARBA" id="ARBA00010857"/>
    </source>
</evidence>
<dbReference type="Proteomes" id="UP000024635">
    <property type="component" value="Unassembled WGS sequence"/>
</dbReference>
<evidence type="ECO:0000256" key="6">
    <source>
        <dbReference type="ARBA" id="ARBA00031706"/>
    </source>
</evidence>
<comment type="caution">
    <text evidence="9">The sequence shown here is derived from an EMBL/GenBank/DDBJ whole genome shotgun (WGS) entry which is preliminary data.</text>
</comment>
<comment type="similarity">
    <text evidence="1">Belongs to the TFIIB family.</text>
</comment>
<protein>
    <recommendedName>
        <fullName evidence="2">Transcription initiation factor IIB</fullName>
    </recommendedName>
    <alternativeName>
        <fullName evidence="6">General transcription factor TFIIB</fullName>
    </alternativeName>
</protein>
<dbReference type="GO" id="GO:0097550">
    <property type="term" value="C:transcription preinitiation complex"/>
    <property type="evidence" value="ECO:0007669"/>
    <property type="project" value="TreeGrafter"/>
</dbReference>
<feature type="region of interest" description="Disordered" evidence="7">
    <location>
        <begin position="116"/>
        <end position="140"/>
    </location>
</feature>
<dbReference type="GO" id="GO:0070897">
    <property type="term" value="P:transcription preinitiation complex assembly"/>
    <property type="evidence" value="ECO:0007669"/>
    <property type="project" value="InterPro"/>
</dbReference>
<dbReference type="AlphaFoldDB" id="A0A016WII6"/>
<dbReference type="InterPro" id="IPR036915">
    <property type="entry name" value="Cyclin-like_sf"/>
</dbReference>
<keyword evidence="3" id="KW-0677">Repeat</keyword>
<dbReference type="InterPro" id="IPR000812">
    <property type="entry name" value="TFIIB"/>
</dbReference>
<dbReference type="GO" id="GO:0016251">
    <property type="term" value="F:RNA polymerase II general transcription initiation factor activity"/>
    <property type="evidence" value="ECO:0007669"/>
    <property type="project" value="TreeGrafter"/>
</dbReference>
<keyword evidence="10" id="KW-1185">Reference proteome</keyword>
<dbReference type="Gene3D" id="1.10.472.10">
    <property type="entry name" value="Cyclin-like"/>
    <property type="match status" value="1"/>
</dbReference>
<organism evidence="9 10">
    <name type="scientific">Ancylostoma ceylanicum</name>
    <dbReference type="NCBI Taxonomy" id="53326"/>
    <lineage>
        <taxon>Eukaryota</taxon>
        <taxon>Metazoa</taxon>
        <taxon>Ecdysozoa</taxon>
        <taxon>Nematoda</taxon>
        <taxon>Chromadorea</taxon>
        <taxon>Rhabditida</taxon>
        <taxon>Rhabditina</taxon>
        <taxon>Rhabditomorpha</taxon>
        <taxon>Strongyloidea</taxon>
        <taxon>Ancylostomatidae</taxon>
        <taxon>Ancylostomatinae</taxon>
        <taxon>Ancylostoma</taxon>
    </lineage>
</organism>
<reference evidence="10" key="1">
    <citation type="journal article" date="2015" name="Nat. Genet.">
        <title>The genome and transcriptome of the zoonotic hookworm Ancylostoma ceylanicum identify infection-specific gene families.</title>
        <authorList>
            <person name="Schwarz E.M."/>
            <person name="Hu Y."/>
            <person name="Antoshechkin I."/>
            <person name="Miller M.M."/>
            <person name="Sternberg P.W."/>
            <person name="Aroian R.V."/>
        </authorList>
    </citation>
    <scope>NUCLEOTIDE SEQUENCE</scope>
    <source>
        <strain evidence="10">HY135</strain>
    </source>
</reference>
<evidence type="ECO:0000259" key="8">
    <source>
        <dbReference type="Pfam" id="PF00382"/>
    </source>
</evidence>
<evidence type="ECO:0000256" key="7">
    <source>
        <dbReference type="SAM" id="MobiDB-lite"/>
    </source>
</evidence>
<dbReference type="SUPFAM" id="SSF47954">
    <property type="entry name" value="Cyclin-like"/>
    <property type="match status" value="1"/>
</dbReference>
<evidence type="ECO:0000256" key="2">
    <source>
        <dbReference type="ARBA" id="ARBA00013932"/>
    </source>
</evidence>
<evidence type="ECO:0000313" key="9">
    <source>
        <dbReference type="EMBL" id="EYC39460.1"/>
    </source>
</evidence>
<dbReference type="STRING" id="53326.A0A016WII6"/>
<evidence type="ECO:0000313" key="10">
    <source>
        <dbReference type="Proteomes" id="UP000024635"/>
    </source>
</evidence>
<dbReference type="Pfam" id="PF00382">
    <property type="entry name" value="TFIIB"/>
    <property type="match status" value="1"/>
</dbReference>
<sequence>MKLLGSLEVAATSTFAGLSHLTGPSTAAAPVHVHLADLASKTFKDVLDSKALKGKNNEAQAAACLYIACRKEGVPRTFKGFSRLPCHRVGSTLVEVQRTSIRIATPAAATFTQHWRGNTQHSQRPPAPRECCSRGSGNRD</sequence>
<gene>
    <name evidence="9" type="primary">Acey_s0656.g1238</name>
    <name evidence="9" type="ORF">Y032_0656g1238</name>
</gene>
<dbReference type="GO" id="GO:0017025">
    <property type="term" value="F:TBP-class protein binding"/>
    <property type="evidence" value="ECO:0007669"/>
    <property type="project" value="InterPro"/>
</dbReference>
<dbReference type="PROSITE" id="PS00782">
    <property type="entry name" value="TFIIB"/>
    <property type="match status" value="1"/>
</dbReference>
<dbReference type="PANTHER" id="PTHR11618:SF13">
    <property type="entry name" value="TRANSCRIPTION INITIATION FACTOR IIB"/>
    <property type="match status" value="1"/>
</dbReference>
<evidence type="ECO:0000256" key="3">
    <source>
        <dbReference type="ARBA" id="ARBA00022737"/>
    </source>
</evidence>